<evidence type="ECO:0000256" key="2">
    <source>
        <dbReference type="SAM" id="SignalP"/>
    </source>
</evidence>
<keyword evidence="4" id="KW-1185">Reference proteome</keyword>
<name>A0ABW7RBH2_9ACTN</name>
<dbReference type="RefSeq" id="WP_094794745.1">
    <property type="nucleotide sequence ID" value="NZ_CP108413.1"/>
</dbReference>
<comment type="caution">
    <text evidence="3">The sequence shown here is derived from an EMBL/GenBank/DDBJ whole genome shotgun (WGS) entry which is preliminary data.</text>
</comment>
<feature type="region of interest" description="Disordered" evidence="1">
    <location>
        <begin position="27"/>
        <end position="62"/>
    </location>
</feature>
<feature type="signal peptide" evidence="2">
    <location>
        <begin position="1"/>
        <end position="21"/>
    </location>
</feature>
<feature type="compositionally biased region" description="Low complexity" evidence="1">
    <location>
        <begin position="150"/>
        <end position="178"/>
    </location>
</feature>
<feature type="compositionally biased region" description="Basic and acidic residues" evidence="1">
    <location>
        <begin position="138"/>
        <end position="149"/>
    </location>
</feature>
<feature type="compositionally biased region" description="Low complexity" evidence="1">
    <location>
        <begin position="47"/>
        <end position="59"/>
    </location>
</feature>
<proteinExistence type="predicted"/>
<gene>
    <name evidence="3" type="ORF">ACH4GP_09115</name>
</gene>
<sequence length="187" mass="18478">MRVLIAVPIVLLALAAAGCGSGDGDGVTAGAASSTTGTGTGGPDRAPSPGTSAASPAVPGQSVECGELPDALGAGRNAALFADPGAGGTVDCAEAHGVMTEFFLRAPRRTGGDRGSVAVRGWTCRYESGPAGTWLSSCRKEDREMHTEYPSDPDTGPGPSDGPDSSQLPSLPGDPSGPVGEPSTEEL</sequence>
<protein>
    <recommendedName>
        <fullName evidence="5">Lipoprotein</fullName>
    </recommendedName>
</protein>
<evidence type="ECO:0000256" key="1">
    <source>
        <dbReference type="SAM" id="MobiDB-lite"/>
    </source>
</evidence>
<dbReference type="EMBL" id="JBIRGH010000004">
    <property type="protein sequence ID" value="MFH8584538.1"/>
    <property type="molecule type" value="Genomic_DNA"/>
</dbReference>
<organism evidence="3 4">
    <name type="scientific">Streptomyces celluloflavus</name>
    <dbReference type="NCBI Taxonomy" id="58344"/>
    <lineage>
        <taxon>Bacteria</taxon>
        <taxon>Bacillati</taxon>
        <taxon>Actinomycetota</taxon>
        <taxon>Actinomycetes</taxon>
        <taxon>Kitasatosporales</taxon>
        <taxon>Streptomycetaceae</taxon>
        <taxon>Streptomyces</taxon>
    </lineage>
</organism>
<keyword evidence="2" id="KW-0732">Signal</keyword>
<dbReference type="Proteomes" id="UP001610990">
    <property type="component" value="Unassembled WGS sequence"/>
</dbReference>
<feature type="compositionally biased region" description="Low complexity" evidence="1">
    <location>
        <begin position="28"/>
        <end position="37"/>
    </location>
</feature>
<feature type="region of interest" description="Disordered" evidence="1">
    <location>
        <begin position="133"/>
        <end position="187"/>
    </location>
</feature>
<evidence type="ECO:0008006" key="5">
    <source>
        <dbReference type="Google" id="ProtNLM"/>
    </source>
</evidence>
<dbReference type="PROSITE" id="PS51257">
    <property type="entry name" value="PROKAR_LIPOPROTEIN"/>
    <property type="match status" value="1"/>
</dbReference>
<reference evidence="3 4" key="1">
    <citation type="submission" date="2024-10" db="EMBL/GenBank/DDBJ databases">
        <title>The Natural Products Discovery Center: Release of the First 8490 Sequenced Strains for Exploring Actinobacteria Biosynthetic Diversity.</title>
        <authorList>
            <person name="Kalkreuter E."/>
            <person name="Kautsar S.A."/>
            <person name="Yang D."/>
            <person name="Bader C.D."/>
            <person name="Teijaro C.N."/>
            <person name="Fluegel L."/>
            <person name="Davis C.M."/>
            <person name="Simpson J.R."/>
            <person name="Lauterbach L."/>
            <person name="Steele A.D."/>
            <person name="Gui C."/>
            <person name="Meng S."/>
            <person name="Li G."/>
            <person name="Viehrig K."/>
            <person name="Ye F."/>
            <person name="Su P."/>
            <person name="Kiefer A.F."/>
            <person name="Nichols A."/>
            <person name="Cepeda A.J."/>
            <person name="Yan W."/>
            <person name="Fan B."/>
            <person name="Jiang Y."/>
            <person name="Adhikari A."/>
            <person name="Zheng C.-J."/>
            <person name="Schuster L."/>
            <person name="Cowan T.M."/>
            <person name="Smanski M.J."/>
            <person name="Chevrette M.G."/>
            <person name="De Carvalho L.P.S."/>
            <person name="Shen B."/>
        </authorList>
    </citation>
    <scope>NUCLEOTIDE SEQUENCE [LARGE SCALE GENOMIC DNA]</scope>
    <source>
        <strain evidence="3 4">NPDC018013</strain>
    </source>
</reference>
<evidence type="ECO:0000313" key="3">
    <source>
        <dbReference type="EMBL" id="MFH8584538.1"/>
    </source>
</evidence>
<feature type="chain" id="PRO_5046638047" description="Lipoprotein" evidence="2">
    <location>
        <begin position="22"/>
        <end position="187"/>
    </location>
</feature>
<evidence type="ECO:0000313" key="4">
    <source>
        <dbReference type="Proteomes" id="UP001610990"/>
    </source>
</evidence>
<accession>A0ABW7RBH2</accession>